<dbReference type="PANTHER" id="PTHR12083:SF9">
    <property type="entry name" value="BIFUNCTIONAL POLYNUCLEOTIDE PHOSPHATASE_KINASE"/>
    <property type="match status" value="1"/>
</dbReference>
<dbReference type="EMBL" id="KZ301993">
    <property type="protein sequence ID" value="PFH51042.1"/>
    <property type="molecule type" value="Genomic_DNA"/>
</dbReference>
<dbReference type="GO" id="GO:0003690">
    <property type="term" value="F:double-stranded DNA binding"/>
    <property type="evidence" value="ECO:0007669"/>
    <property type="project" value="TreeGrafter"/>
</dbReference>
<dbReference type="InterPro" id="IPR027417">
    <property type="entry name" value="P-loop_NTPase"/>
</dbReference>
<protein>
    <recommendedName>
        <fullName evidence="3">tRNA ligase kinase domain-containing protein</fullName>
    </recommendedName>
</protein>
<name>A0A2A9NTN5_9AGAR</name>
<dbReference type="Pfam" id="PF13671">
    <property type="entry name" value="AAA_33"/>
    <property type="match status" value="1"/>
</dbReference>
<sequence>QIVLILCGLVASGKSTFALQLQQHYSQFLRCNQDDLGNRHRVEQHAREALLNGMSVCIDRTNFNPLQRSYWIEIAREFPGTLIWVIVFDTPFEASTSHPTIKTAEQGLFVLSRFASDFVYPQQDEGFHRIIYLPPSDQRPIYSRSNVSTILKRVWGSVPITP</sequence>
<evidence type="ECO:0008006" key="3">
    <source>
        <dbReference type="Google" id="ProtNLM"/>
    </source>
</evidence>
<accession>A0A2A9NTN5</accession>
<proteinExistence type="predicted"/>
<dbReference type="SUPFAM" id="SSF52540">
    <property type="entry name" value="P-loop containing nucleoside triphosphate hydrolases"/>
    <property type="match status" value="1"/>
</dbReference>
<dbReference type="PANTHER" id="PTHR12083">
    <property type="entry name" value="BIFUNCTIONAL POLYNUCLEOTIDE PHOSPHATASE/KINASE"/>
    <property type="match status" value="1"/>
</dbReference>
<keyword evidence="2" id="KW-1185">Reference proteome</keyword>
<evidence type="ECO:0000313" key="2">
    <source>
        <dbReference type="Proteomes" id="UP000242287"/>
    </source>
</evidence>
<dbReference type="GO" id="GO:0006281">
    <property type="term" value="P:DNA repair"/>
    <property type="evidence" value="ECO:0007669"/>
    <property type="project" value="TreeGrafter"/>
</dbReference>
<dbReference type="GO" id="GO:0046404">
    <property type="term" value="F:ATP-dependent polydeoxyribonucleotide 5'-hydroxyl-kinase activity"/>
    <property type="evidence" value="ECO:0007669"/>
    <property type="project" value="TreeGrafter"/>
</dbReference>
<dbReference type="AlphaFoldDB" id="A0A2A9NTN5"/>
<dbReference type="Proteomes" id="UP000242287">
    <property type="component" value="Unassembled WGS sequence"/>
</dbReference>
<organism evidence="1 2">
    <name type="scientific">Amanita thiersii Skay4041</name>
    <dbReference type="NCBI Taxonomy" id="703135"/>
    <lineage>
        <taxon>Eukaryota</taxon>
        <taxon>Fungi</taxon>
        <taxon>Dikarya</taxon>
        <taxon>Basidiomycota</taxon>
        <taxon>Agaricomycotina</taxon>
        <taxon>Agaricomycetes</taxon>
        <taxon>Agaricomycetidae</taxon>
        <taxon>Agaricales</taxon>
        <taxon>Pluteineae</taxon>
        <taxon>Amanitaceae</taxon>
        <taxon>Amanita</taxon>
    </lineage>
</organism>
<dbReference type="Gene3D" id="3.40.50.300">
    <property type="entry name" value="P-loop containing nucleotide triphosphate hydrolases"/>
    <property type="match status" value="1"/>
</dbReference>
<dbReference type="OrthoDB" id="3512845at2759"/>
<feature type="non-terminal residue" evidence="1">
    <location>
        <position position="162"/>
    </location>
</feature>
<evidence type="ECO:0000313" key="1">
    <source>
        <dbReference type="EMBL" id="PFH51042.1"/>
    </source>
</evidence>
<gene>
    <name evidence="1" type="ORF">AMATHDRAFT_127702</name>
</gene>
<reference evidence="1 2" key="1">
    <citation type="submission" date="2014-02" db="EMBL/GenBank/DDBJ databases">
        <title>Transposable element dynamics among asymbiotic and ectomycorrhizal Amanita fungi.</title>
        <authorList>
            <consortium name="DOE Joint Genome Institute"/>
            <person name="Hess J."/>
            <person name="Skrede I."/>
            <person name="Wolfe B."/>
            <person name="LaButti K."/>
            <person name="Ohm R.A."/>
            <person name="Grigoriev I.V."/>
            <person name="Pringle A."/>
        </authorList>
    </citation>
    <scope>NUCLEOTIDE SEQUENCE [LARGE SCALE GENOMIC DNA]</scope>
    <source>
        <strain evidence="1 2">SKay4041</strain>
    </source>
</reference>
<feature type="non-terminal residue" evidence="1">
    <location>
        <position position="1"/>
    </location>
</feature>
<dbReference type="GO" id="GO:0046403">
    <property type="term" value="F:polynucleotide 3'-phosphatase activity"/>
    <property type="evidence" value="ECO:0007669"/>
    <property type="project" value="TreeGrafter"/>
</dbReference>
<dbReference type="STRING" id="703135.A0A2A9NTN5"/>